<dbReference type="PIRSF" id="PIRSF004846">
    <property type="entry name" value="ModA"/>
    <property type="match status" value="1"/>
</dbReference>
<keyword evidence="2 4" id="KW-0479">Metal-binding</keyword>
<dbReference type="EMBL" id="NOWT01000013">
    <property type="protein sequence ID" value="OYD83576.1"/>
    <property type="molecule type" value="Genomic_DNA"/>
</dbReference>
<dbReference type="Gene3D" id="3.40.190.10">
    <property type="entry name" value="Periplasmic binding protein-like II"/>
    <property type="match status" value="2"/>
</dbReference>
<dbReference type="PANTHER" id="PTHR30632:SF17">
    <property type="entry name" value="MOLYBDATE-BINDING PROTEIN MODA"/>
    <property type="match status" value="1"/>
</dbReference>
<keyword evidence="4" id="KW-0500">Molybdenum</keyword>
<dbReference type="NCBIfam" id="TIGR01256">
    <property type="entry name" value="modA"/>
    <property type="match status" value="1"/>
</dbReference>
<comment type="similarity">
    <text evidence="1">Belongs to the bacterial solute-binding protein ModA family.</text>
</comment>
<feature type="binding site" evidence="4">
    <location>
        <position position="170"/>
    </location>
    <ligand>
        <name>molybdate</name>
        <dbReference type="ChEBI" id="CHEBI:36264"/>
    </ligand>
</feature>
<gene>
    <name evidence="6" type="primary">modA</name>
    <name evidence="6" type="ORF">CHT98_15385</name>
</gene>
<dbReference type="GO" id="GO:0030288">
    <property type="term" value="C:outer membrane-bounded periplasmic space"/>
    <property type="evidence" value="ECO:0007669"/>
    <property type="project" value="TreeGrafter"/>
</dbReference>
<proteinExistence type="inferred from homology"/>
<dbReference type="PANTHER" id="PTHR30632">
    <property type="entry name" value="MOLYBDATE-BINDING PERIPLASMIC PROTEIN"/>
    <property type="match status" value="1"/>
</dbReference>
<dbReference type="GO" id="GO:0030973">
    <property type="term" value="F:molybdate ion binding"/>
    <property type="evidence" value="ECO:0007669"/>
    <property type="project" value="TreeGrafter"/>
</dbReference>
<protein>
    <submittedName>
        <fullName evidence="6">Molybdate ABC transporter substrate-binding protein</fullName>
    </submittedName>
</protein>
<dbReference type="GO" id="GO:0046872">
    <property type="term" value="F:metal ion binding"/>
    <property type="evidence" value="ECO:0007669"/>
    <property type="project" value="UniProtKB-KW"/>
</dbReference>
<comment type="caution">
    <text evidence="6">The sequence shown here is derived from an EMBL/GenBank/DDBJ whole genome shotgun (WGS) entry which is preliminary data.</text>
</comment>
<sequence length="255" mass="26542">MRLTALALAFGLLALQTAAQTAAAAAQDLHAYVGAGLRPPIEALIEAFRKETGITVTAEYGGSGQLLARFAETRTGDLFIPGTTFYTDKLKELDAVADLKVLVVHGPVLAVAPGKAEAIRSFADLAKPGVRVGLGDPQAMALGRTAEDILDKSGQGEAIRRNVTVRAATVKQLALYVLEGNVDAAIIGASEAAQNPGKLSIIAIPPAWYEAEYAPVAVLKTSAAPDAAKRFADFLASDGGLATFQRFGFPPAPKM</sequence>
<feature type="binding site" evidence="4">
    <location>
        <position position="63"/>
    </location>
    <ligand>
        <name>molybdate</name>
        <dbReference type="ChEBI" id="CHEBI:36264"/>
    </ligand>
</feature>
<dbReference type="InterPro" id="IPR005950">
    <property type="entry name" value="ModA"/>
</dbReference>
<name>A0A235HCW8_AZOBR</name>
<evidence type="ECO:0000256" key="3">
    <source>
        <dbReference type="ARBA" id="ARBA00022729"/>
    </source>
</evidence>
<dbReference type="AlphaFoldDB" id="A0A235HCW8"/>
<dbReference type="CDD" id="cd13517">
    <property type="entry name" value="PBP2_ModA3_like"/>
    <property type="match status" value="1"/>
</dbReference>
<evidence type="ECO:0000256" key="1">
    <source>
        <dbReference type="ARBA" id="ARBA00009175"/>
    </source>
</evidence>
<feature type="signal peptide" evidence="5">
    <location>
        <begin position="1"/>
        <end position="24"/>
    </location>
</feature>
<dbReference type="Pfam" id="PF13531">
    <property type="entry name" value="SBP_bac_11"/>
    <property type="match status" value="1"/>
</dbReference>
<evidence type="ECO:0000313" key="6">
    <source>
        <dbReference type="EMBL" id="OYD83576.1"/>
    </source>
</evidence>
<accession>A0A235HCW8</accession>
<reference evidence="6 7" key="1">
    <citation type="submission" date="2017-07" db="EMBL/GenBank/DDBJ databases">
        <title>Whole genome sequence of Azospirillum brasilense 2A1, a potential biofertilizer strain.</title>
        <authorList>
            <person name="Fontana C.A."/>
            <person name="Toffoli L.M."/>
            <person name="Salazar S.M."/>
            <person name="Puglisi E."/>
            <person name="Pedraza R."/>
            <person name="Bassi D."/>
            <person name="Cocconcelli P.S."/>
        </authorList>
    </citation>
    <scope>NUCLEOTIDE SEQUENCE [LARGE SCALE GENOMIC DNA]</scope>
    <source>
        <strain evidence="6 7">2A1</strain>
        <plasmid evidence="6">unnamed</plasmid>
    </source>
</reference>
<evidence type="ECO:0000313" key="7">
    <source>
        <dbReference type="Proteomes" id="UP000215367"/>
    </source>
</evidence>
<organism evidence="6 7">
    <name type="scientific">Azospirillum brasilense</name>
    <dbReference type="NCBI Taxonomy" id="192"/>
    <lineage>
        <taxon>Bacteria</taxon>
        <taxon>Pseudomonadati</taxon>
        <taxon>Pseudomonadota</taxon>
        <taxon>Alphaproteobacteria</taxon>
        <taxon>Rhodospirillales</taxon>
        <taxon>Azospirillaceae</taxon>
        <taxon>Azospirillum</taxon>
    </lineage>
</organism>
<evidence type="ECO:0000256" key="4">
    <source>
        <dbReference type="PIRSR" id="PIRSR004846-1"/>
    </source>
</evidence>
<feature type="chain" id="PRO_5012669543" evidence="5">
    <location>
        <begin position="25"/>
        <end position="255"/>
    </location>
</feature>
<geneLocation type="plasmid" evidence="6">
    <name>unnamed</name>
</geneLocation>
<dbReference type="InterPro" id="IPR050682">
    <property type="entry name" value="ModA/WtpA"/>
</dbReference>
<keyword evidence="3 5" id="KW-0732">Signal</keyword>
<evidence type="ECO:0000256" key="5">
    <source>
        <dbReference type="SAM" id="SignalP"/>
    </source>
</evidence>
<evidence type="ECO:0000256" key="2">
    <source>
        <dbReference type="ARBA" id="ARBA00022723"/>
    </source>
</evidence>
<dbReference type="GO" id="GO:0015689">
    <property type="term" value="P:molybdate ion transport"/>
    <property type="evidence" value="ECO:0007669"/>
    <property type="project" value="InterPro"/>
</dbReference>
<dbReference type="Proteomes" id="UP000215367">
    <property type="component" value="Unassembled WGS sequence"/>
</dbReference>
<dbReference type="SUPFAM" id="SSF53850">
    <property type="entry name" value="Periplasmic binding protein-like II"/>
    <property type="match status" value="1"/>
</dbReference>
<dbReference type="RefSeq" id="WP_094304198.1">
    <property type="nucleotide sequence ID" value="NZ_NOWT01000013.1"/>
</dbReference>
<keyword evidence="6" id="KW-0614">Plasmid</keyword>